<accession>A0A852ZJ05</accession>
<reference evidence="1 2" key="1">
    <citation type="submission" date="2020-07" db="EMBL/GenBank/DDBJ databases">
        <title>Sequencing the genomes of 1000 actinobacteria strains.</title>
        <authorList>
            <person name="Klenk H.-P."/>
        </authorList>
    </citation>
    <scope>NUCLEOTIDE SEQUENCE [LARGE SCALE GENOMIC DNA]</scope>
    <source>
        <strain evidence="1 2">DSM 18448</strain>
    </source>
</reference>
<protein>
    <submittedName>
        <fullName evidence="1">Uncharacterized protein</fullName>
    </submittedName>
</protein>
<organism evidence="1 2">
    <name type="scientific">Actinopolymorpha rutila</name>
    <dbReference type="NCBI Taxonomy" id="446787"/>
    <lineage>
        <taxon>Bacteria</taxon>
        <taxon>Bacillati</taxon>
        <taxon>Actinomycetota</taxon>
        <taxon>Actinomycetes</taxon>
        <taxon>Propionibacteriales</taxon>
        <taxon>Actinopolymorphaceae</taxon>
        <taxon>Actinopolymorpha</taxon>
    </lineage>
</organism>
<dbReference type="AlphaFoldDB" id="A0A852ZJ05"/>
<dbReference type="Proteomes" id="UP000579605">
    <property type="component" value="Unassembled WGS sequence"/>
</dbReference>
<gene>
    <name evidence="1" type="ORF">F4554_005582</name>
</gene>
<sequence>MLMFFDGERPDLWEVLSERLDMGGDMCPGASGRRWCKDLCAAAWRIWMEVYGAERGEQRLKEMPDLKR</sequence>
<dbReference type="RefSeq" id="WP_179790379.1">
    <property type="nucleotide sequence ID" value="NZ_BAAARR010000031.1"/>
</dbReference>
<proteinExistence type="predicted"/>
<comment type="caution">
    <text evidence="1">The sequence shown here is derived from an EMBL/GenBank/DDBJ whole genome shotgun (WGS) entry which is preliminary data.</text>
</comment>
<dbReference type="EMBL" id="JACBZH010000001">
    <property type="protein sequence ID" value="NYH92944.1"/>
    <property type="molecule type" value="Genomic_DNA"/>
</dbReference>
<evidence type="ECO:0000313" key="2">
    <source>
        <dbReference type="Proteomes" id="UP000579605"/>
    </source>
</evidence>
<name>A0A852ZJ05_9ACTN</name>
<keyword evidence="2" id="KW-1185">Reference proteome</keyword>
<evidence type="ECO:0000313" key="1">
    <source>
        <dbReference type="EMBL" id="NYH92944.1"/>
    </source>
</evidence>